<reference evidence="2 3" key="1">
    <citation type="submission" date="2015-10" db="EMBL/GenBank/DDBJ databases">
        <title>Draft genome sequence of Streptomyces yokosukanensis DSM 40224, type strain for the species Streptomyces yokosukanensis.</title>
        <authorList>
            <person name="Ruckert C."/>
            <person name="Winkler A."/>
            <person name="Kalinowski J."/>
            <person name="Kampfer P."/>
            <person name="Glaeser S."/>
        </authorList>
    </citation>
    <scope>NUCLEOTIDE SEQUENCE [LARGE SCALE GENOMIC DNA]</scope>
    <source>
        <strain evidence="2 3">DSM 40224</strain>
    </source>
</reference>
<comment type="caution">
    <text evidence="2">The sequence shown here is derived from an EMBL/GenBank/DDBJ whole genome shotgun (WGS) entry which is preliminary data.</text>
</comment>
<dbReference type="InterPro" id="IPR037401">
    <property type="entry name" value="SnoaL-like"/>
</dbReference>
<dbReference type="STRING" id="67386.AQI95_05880"/>
<dbReference type="Pfam" id="PF12680">
    <property type="entry name" value="SnoaL_2"/>
    <property type="match status" value="1"/>
</dbReference>
<organism evidence="2 3">
    <name type="scientific">Streptomyces yokosukanensis</name>
    <dbReference type="NCBI Taxonomy" id="67386"/>
    <lineage>
        <taxon>Bacteria</taxon>
        <taxon>Bacillati</taxon>
        <taxon>Actinomycetota</taxon>
        <taxon>Actinomycetes</taxon>
        <taxon>Kitasatosporales</taxon>
        <taxon>Streptomycetaceae</taxon>
        <taxon>Streptomyces</taxon>
    </lineage>
</organism>
<dbReference type="AlphaFoldDB" id="A0A101PD69"/>
<dbReference type="OrthoDB" id="1256785at2"/>
<dbReference type="EMBL" id="LMWN01000006">
    <property type="protein sequence ID" value="KUN09346.1"/>
    <property type="molecule type" value="Genomic_DNA"/>
</dbReference>
<name>A0A101PD69_9ACTN</name>
<dbReference type="RefSeq" id="WP_067118328.1">
    <property type="nucleotide sequence ID" value="NZ_JBFACD010000054.1"/>
</dbReference>
<feature type="domain" description="SnoaL-like" evidence="1">
    <location>
        <begin position="27"/>
        <end position="113"/>
    </location>
</feature>
<dbReference type="SUPFAM" id="SSF54427">
    <property type="entry name" value="NTF2-like"/>
    <property type="match status" value="1"/>
</dbReference>
<dbReference type="InterPro" id="IPR032710">
    <property type="entry name" value="NTF2-like_dom_sf"/>
</dbReference>
<accession>A0A101PD69</accession>
<protein>
    <recommendedName>
        <fullName evidence="1">SnoaL-like domain-containing protein</fullName>
    </recommendedName>
</protein>
<keyword evidence="3" id="KW-1185">Reference proteome</keyword>
<gene>
    <name evidence="2" type="ORF">AQI95_05880</name>
</gene>
<dbReference type="Proteomes" id="UP000053127">
    <property type="component" value="Unassembled WGS sequence"/>
</dbReference>
<sequence>MTTSTFRTDITTALTDLLFTPGLALSEAVDRHFAPDYRQRTDGRWDDRTEFTAHIAHLRTMVASGSIQVLDELAQGDRYADRHVVEVTKTDGSTVRMEVYVFAEFAPDGRFRRIEETTLMLQGADSDRNMGSAR</sequence>
<proteinExistence type="predicted"/>
<evidence type="ECO:0000259" key="1">
    <source>
        <dbReference type="Pfam" id="PF12680"/>
    </source>
</evidence>
<dbReference type="Gene3D" id="3.10.450.50">
    <property type="match status" value="1"/>
</dbReference>
<evidence type="ECO:0000313" key="3">
    <source>
        <dbReference type="Proteomes" id="UP000053127"/>
    </source>
</evidence>
<evidence type="ECO:0000313" key="2">
    <source>
        <dbReference type="EMBL" id="KUN09346.1"/>
    </source>
</evidence>